<dbReference type="Gene3D" id="3.40.50.1820">
    <property type="entry name" value="alpha/beta hydrolase"/>
    <property type="match status" value="1"/>
</dbReference>
<dbReference type="SUPFAM" id="SSF53474">
    <property type="entry name" value="alpha/beta-Hydrolases"/>
    <property type="match status" value="1"/>
</dbReference>
<sequence>MHYLFEKGSPNGKKLLLLHGTGGDEYSLIDIAHFLAPNSTLLSFRGSINEDGMNRFFKRNGLNQFDYESLEEESTNLHEEIKTISENERIPLSDWIVVGYSNGANIAAHLMLESQTGLKTGLFFHPMSLGNHQQTFSLADKKIWLSYSEDDPIVSSTAISALINEFETRHAQLTVTNTNTGHQLTMEELTIAKEWLDKNS</sequence>
<dbReference type="InterPro" id="IPR029058">
    <property type="entry name" value="AB_hydrolase_fold"/>
</dbReference>
<dbReference type="Proteomes" id="UP000252797">
    <property type="component" value="Unassembled WGS sequence"/>
</dbReference>
<organism evidence="1 2">
    <name type="scientific">Enterococcus durans</name>
    <dbReference type="NCBI Taxonomy" id="53345"/>
    <lineage>
        <taxon>Bacteria</taxon>
        <taxon>Bacillati</taxon>
        <taxon>Bacillota</taxon>
        <taxon>Bacilli</taxon>
        <taxon>Lactobacillales</taxon>
        <taxon>Enterococcaceae</taxon>
        <taxon>Enterococcus</taxon>
    </lineage>
</organism>
<dbReference type="STRING" id="53345.LIU_06115"/>
<protein>
    <submittedName>
        <fullName evidence="1">Phospholipase/carboxylesterase</fullName>
    </submittedName>
</protein>
<dbReference type="RefSeq" id="WP_081134454.1">
    <property type="nucleotide sequence ID" value="NZ_CAXSSD010000034.1"/>
</dbReference>
<dbReference type="AlphaFoldDB" id="A0A367CC35"/>
<comment type="caution">
    <text evidence="1">The sequence shown here is derived from an EMBL/GenBank/DDBJ whole genome shotgun (WGS) entry which is preliminary data.</text>
</comment>
<proteinExistence type="predicted"/>
<gene>
    <name evidence="1" type="ORF">EA71_00969</name>
</gene>
<evidence type="ECO:0000313" key="2">
    <source>
        <dbReference type="Proteomes" id="UP000252797"/>
    </source>
</evidence>
<dbReference type="EMBL" id="LEPB01000004">
    <property type="protein sequence ID" value="RCA10219.1"/>
    <property type="molecule type" value="Genomic_DNA"/>
</dbReference>
<name>A0A367CC35_9ENTE</name>
<evidence type="ECO:0000313" key="1">
    <source>
        <dbReference type="EMBL" id="RCA10219.1"/>
    </source>
</evidence>
<dbReference type="GO" id="GO:0016787">
    <property type="term" value="F:hydrolase activity"/>
    <property type="evidence" value="ECO:0007669"/>
    <property type="project" value="InterPro"/>
</dbReference>
<dbReference type="Pfam" id="PF02230">
    <property type="entry name" value="Abhydrolase_2"/>
    <property type="match status" value="1"/>
</dbReference>
<reference evidence="1 2" key="1">
    <citation type="submission" date="2015-06" db="EMBL/GenBank/DDBJ databases">
        <title>The Genome Sequence of Enterococcus durans 4EA1.</title>
        <authorList>
            <consortium name="The Broad Institute Genomics Platform"/>
            <consortium name="The Broad Institute Genome Sequencing Center for Infectious Disease"/>
            <person name="Earl A.M."/>
            <person name="Van Tyne D."/>
            <person name="Lebreton F."/>
            <person name="Saavedra J.T."/>
            <person name="Gilmore M.S."/>
            <person name="Manson Mcguire A."/>
            <person name="Clock S."/>
            <person name="Crupain M."/>
            <person name="Rangan U."/>
            <person name="Young S."/>
            <person name="Abouelleil A."/>
            <person name="Cao P."/>
            <person name="Chapman S.B."/>
            <person name="Griggs A."/>
            <person name="Priest M."/>
            <person name="Shea T."/>
            <person name="Wortman J."/>
            <person name="Nusbaum C."/>
            <person name="Birren B."/>
        </authorList>
    </citation>
    <scope>NUCLEOTIDE SEQUENCE [LARGE SCALE GENOMIC DNA]</scope>
    <source>
        <strain evidence="1 2">4EA1</strain>
    </source>
</reference>
<dbReference type="InterPro" id="IPR003140">
    <property type="entry name" value="PLipase/COase/thioEstase"/>
</dbReference>
<accession>A0A367CC35</accession>
<dbReference type="GeneID" id="56743613"/>